<comment type="caution">
    <text evidence="1">The sequence shown here is derived from an EMBL/GenBank/DDBJ whole genome shotgun (WGS) entry which is preliminary data.</text>
</comment>
<organism evidence="1 2">
    <name type="scientific">Sphaerisporangium siamense</name>
    <dbReference type="NCBI Taxonomy" id="795645"/>
    <lineage>
        <taxon>Bacteria</taxon>
        <taxon>Bacillati</taxon>
        <taxon>Actinomycetota</taxon>
        <taxon>Actinomycetes</taxon>
        <taxon>Streptosporangiales</taxon>
        <taxon>Streptosporangiaceae</taxon>
        <taxon>Sphaerisporangium</taxon>
    </lineage>
</organism>
<proteinExistence type="predicted"/>
<reference evidence="1 2" key="1">
    <citation type="submission" date="2020-08" db="EMBL/GenBank/DDBJ databases">
        <title>Sequencing the genomes of 1000 actinobacteria strains.</title>
        <authorList>
            <person name="Klenk H.-P."/>
        </authorList>
    </citation>
    <scope>NUCLEOTIDE SEQUENCE [LARGE SCALE GENOMIC DNA]</scope>
    <source>
        <strain evidence="1 2">DSM 45784</strain>
    </source>
</reference>
<evidence type="ECO:0000313" key="2">
    <source>
        <dbReference type="Proteomes" id="UP000542210"/>
    </source>
</evidence>
<protein>
    <submittedName>
        <fullName evidence="1">Uncharacterized protein</fullName>
    </submittedName>
</protein>
<keyword evidence="2" id="KW-1185">Reference proteome</keyword>
<gene>
    <name evidence="1" type="ORF">BJ982_007792</name>
</gene>
<sequence>MRILVTRAWLECGGCTVRVEVGVVPASWTCTQCGTFNTVR</sequence>
<name>A0A7W7GDZ8_9ACTN</name>
<evidence type="ECO:0000313" key="1">
    <source>
        <dbReference type="EMBL" id="MBB4706162.1"/>
    </source>
</evidence>
<dbReference type="EMBL" id="JACHND010000002">
    <property type="protein sequence ID" value="MBB4706162.1"/>
    <property type="molecule type" value="Genomic_DNA"/>
</dbReference>
<accession>A0A7W7GDZ8</accession>
<dbReference type="Proteomes" id="UP000542210">
    <property type="component" value="Unassembled WGS sequence"/>
</dbReference>
<dbReference type="AlphaFoldDB" id="A0A7W7GDZ8"/>
<dbReference type="RefSeq" id="WP_260414798.1">
    <property type="nucleotide sequence ID" value="NZ_BOOV01000059.1"/>
</dbReference>